<dbReference type="Gene3D" id="3.30.830.10">
    <property type="entry name" value="Metalloenzyme, LuxS/M16 peptidase-like"/>
    <property type="match status" value="4"/>
</dbReference>
<reference evidence="4 5" key="2">
    <citation type="submission" date="2015-05" db="EMBL/GenBank/DDBJ databases">
        <authorList>
            <person name="Morales-Cruz A."/>
            <person name="Amrine K.C."/>
            <person name="Cantu D."/>
        </authorList>
    </citation>
    <scope>NUCLEOTIDE SEQUENCE [LARGE SCALE GENOMIC DNA]</scope>
    <source>
        <strain evidence="4">UCRPC4</strain>
    </source>
</reference>
<evidence type="ECO:0000313" key="4">
    <source>
        <dbReference type="EMBL" id="KKY29038.1"/>
    </source>
</evidence>
<dbReference type="OrthoDB" id="4953at2759"/>
<proteinExistence type="predicted"/>
<reference evidence="4 5" key="1">
    <citation type="submission" date="2015-05" db="EMBL/GenBank/DDBJ databases">
        <title>Distinctive expansion of gene families associated with plant cell wall degradation and secondary metabolism in the genomes of grapevine trunk pathogens.</title>
        <authorList>
            <person name="Lawrence D.P."/>
            <person name="Travadon R."/>
            <person name="Rolshausen P.E."/>
            <person name="Baumgartner K."/>
        </authorList>
    </citation>
    <scope>NUCLEOTIDE SEQUENCE [LARGE SCALE GENOMIC DNA]</scope>
    <source>
        <strain evidence="4">UCRPC4</strain>
    </source>
</reference>
<feature type="compositionally biased region" description="Acidic residues" evidence="1">
    <location>
        <begin position="1021"/>
        <end position="1053"/>
    </location>
</feature>
<name>A0A0G2H128_PHACM</name>
<dbReference type="FunFam" id="3.30.830.10:FF:000036">
    <property type="entry name" value="Putative zinc metalloprotease"/>
    <property type="match status" value="1"/>
</dbReference>
<evidence type="ECO:0000313" key="5">
    <source>
        <dbReference type="Proteomes" id="UP000053317"/>
    </source>
</evidence>
<dbReference type="Pfam" id="PF05193">
    <property type="entry name" value="Peptidase_M16_C"/>
    <property type="match status" value="1"/>
</dbReference>
<dbReference type="FunFam" id="3.30.830.10:FF:000031">
    <property type="entry name" value="Putative zinc metalloprotease"/>
    <property type="match status" value="1"/>
</dbReference>
<organism evidence="4 5">
    <name type="scientific">Phaeomoniella chlamydospora</name>
    <name type="common">Phaeoacremonium chlamydosporum</name>
    <dbReference type="NCBI Taxonomy" id="158046"/>
    <lineage>
        <taxon>Eukaryota</taxon>
        <taxon>Fungi</taxon>
        <taxon>Dikarya</taxon>
        <taxon>Ascomycota</taxon>
        <taxon>Pezizomycotina</taxon>
        <taxon>Eurotiomycetes</taxon>
        <taxon>Chaetothyriomycetidae</taxon>
        <taxon>Phaeomoniellales</taxon>
        <taxon>Phaeomoniellaceae</taxon>
        <taxon>Phaeomoniella</taxon>
    </lineage>
</organism>
<evidence type="ECO:0000259" key="3">
    <source>
        <dbReference type="Pfam" id="PF05193"/>
    </source>
</evidence>
<dbReference type="EMBL" id="LCWF01000006">
    <property type="protein sequence ID" value="KKY29038.1"/>
    <property type="molecule type" value="Genomic_DNA"/>
</dbReference>
<dbReference type="Pfam" id="PF00675">
    <property type="entry name" value="Peptidase_M16"/>
    <property type="match status" value="1"/>
</dbReference>
<sequence>MGDAGSTSHFRTVQSFSVNYSPSKLTQYESERTGMRVVVIDQQGPKLNGYFVLATEILDDSGAPHTLEHLCFMGSKSYRYKGFLDKLATRAYSGTNAWTATDHTAYTLETAGWRGFSQILPVYLEHLISPTLTDSGCITEVHHIDGSGNDAGVVYSEMQGVQNTANELMELELKRLLYPEGVGFRYETGGMLEKLRILTAERIRQFHRDMYQPKNLCLVLTGEIDHAELLEVLDDFEATILEDIPSPDAPFKRPWVESEQTSALEKSTIETVNFPEEDESFGQIEIRFLGPSCVDSLQMAALHVVTLYLAGSSASILDNTLVEKEQLASGVYFSVDSRPRSEIQFSLTSVETDKLKDVERRFFAVLKEAMSKDLDMKFLKECIERQVRAWKFQAEASTTAFADYVIADFLFGKRDGSTLSEIASLEQYDILVQWDQEQWRSFIKKWISDAEHISILGVPSAEMSARLKAEEEKRLEEQKKSLGEYGLKEMQERLDAAKAENDIEIPPELLAQFKVPPTDSIHFVESTTARAGPALKDGRPNNSLQNIIDADGKDSPMYLHFEHIPSNFVQISFLISTHSLPVDLLPLLPIYMESFFTLPVKRGGETLDFEQVVAELDRDTVGYSIDSASRLGAVENLRITFQVEVEKYAVAINWIKELIWRSIFDVERIKAVTSRLLADIPDSKRSGDDMLTAIHLMSHLAPESIGRARCTLTKALYLKHVKAMLKTEPDTVVSNLGKLRSLIGQFQNFRVLVIADLEKLQAPASAWLTLYSELDTSKPLVPLALRRERLSKYGQSTGSIAYVVPLPTIDSSYAYLTARGPQSYDDPVLPALMVAMSYFNAVEGPLWVAVRGTGLAYGTSMTYDLESGFLHLDVYRSPDAYKAIEASKQIVVDHISGKIEFDPLMLEGAISTIVVKFANEQQTLASAAAASFIRQVTRKVPHDYMQQILKKVRNVTVQEIKDVLKGLVFDMFTPGKADVFVTCAPGLKDNIKLGLRSAGFAPEVRDLASFQDDYGLKAVEGEEDDEDEDEEDEDEDEGGEDEDEDEDEEMADK</sequence>
<dbReference type="PANTHER" id="PTHR43016:SF16">
    <property type="entry name" value="METALLOPROTEASE, PUTATIVE (AFU_ORTHOLOGUE AFUA_4G07610)-RELATED"/>
    <property type="match status" value="1"/>
</dbReference>
<keyword evidence="4" id="KW-0645">Protease</keyword>
<dbReference type="InterPro" id="IPR011249">
    <property type="entry name" value="Metalloenz_LuxS/M16"/>
</dbReference>
<dbReference type="AlphaFoldDB" id="A0A0G2H128"/>
<dbReference type="GO" id="GO:0008237">
    <property type="term" value="F:metallopeptidase activity"/>
    <property type="evidence" value="ECO:0007669"/>
    <property type="project" value="UniProtKB-KW"/>
</dbReference>
<evidence type="ECO:0000256" key="1">
    <source>
        <dbReference type="SAM" id="MobiDB-lite"/>
    </source>
</evidence>
<dbReference type="InterPro" id="IPR007863">
    <property type="entry name" value="Peptidase_M16_C"/>
</dbReference>
<keyword evidence="5" id="KW-1185">Reference proteome</keyword>
<protein>
    <submittedName>
        <fullName evidence="4">Putative zinc metalloprotease</fullName>
    </submittedName>
</protein>
<dbReference type="InterPro" id="IPR011765">
    <property type="entry name" value="Pept_M16_N"/>
</dbReference>
<feature type="domain" description="Peptidase M16 C-terminal" evidence="3">
    <location>
        <begin position="198"/>
        <end position="381"/>
    </location>
</feature>
<feature type="domain" description="Peptidase M16 N-terminal" evidence="2">
    <location>
        <begin position="60"/>
        <end position="137"/>
    </location>
</feature>
<dbReference type="Proteomes" id="UP000053317">
    <property type="component" value="Unassembled WGS sequence"/>
</dbReference>
<keyword evidence="4" id="KW-0378">Hydrolase</keyword>
<comment type="caution">
    <text evidence="4">The sequence shown here is derived from an EMBL/GenBank/DDBJ whole genome shotgun (WGS) entry which is preliminary data.</text>
</comment>
<gene>
    <name evidence="4" type="ORF">UCRPC4_g00227</name>
</gene>
<evidence type="ECO:0000259" key="2">
    <source>
        <dbReference type="Pfam" id="PF00675"/>
    </source>
</evidence>
<keyword evidence="4" id="KW-0482">Metalloprotease</keyword>
<dbReference type="SUPFAM" id="SSF63411">
    <property type="entry name" value="LuxS/MPP-like metallohydrolase"/>
    <property type="match status" value="4"/>
</dbReference>
<dbReference type="GO" id="GO:0006508">
    <property type="term" value="P:proteolysis"/>
    <property type="evidence" value="ECO:0007669"/>
    <property type="project" value="UniProtKB-KW"/>
</dbReference>
<dbReference type="PANTHER" id="PTHR43016">
    <property type="entry name" value="PRESEQUENCE PROTEASE"/>
    <property type="match status" value="1"/>
</dbReference>
<dbReference type="FunFam" id="3.30.830.10:FF:000015">
    <property type="entry name" value="Putative zinc metalloprotease"/>
    <property type="match status" value="1"/>
</dbReference>
<dbReference type="GO" id="GO:0046872">
    <property type="term" value="F:metal ion binding"/>
    <property type="evidence" value="ECO:0007669"/>
    <property type="project" value="InterPro"/>
</dbReference>
<feature type="region of interest" description="Disordered" evidence="1">
    <location>
        <begin position="1012"/>
        <end position="1053"/>
    </location>
</feature>
<accession>A0A0G2H128</accession>